<evidence type="ECO:0000313" key="2">
    <source>
        <dbReference type="EMBL" id="CDS01298.1"/>
    </source>
</evidence>
<dbReference type="Proteomes" id="UP000242770">
    <property type="component" value="Unassembled WGS sequence"/>
</dbReference>
<name>A0A0F7S0T7_9BASI</name>
<feature type="compositionally biased region" description="Basic residues" evidence="1">
    <location>
        <begin position="1"/>
        <end position="13"/>
    </location>
</feature>
<evidence type="ECO:0000313" key="4">
    <source>
        <dbReference type="Proteomes" id="UP000242770"/>
    </source>
</evidence>
<dbReference type="OrthoDB" id="2552978at2759"/>
<accession>A0A0F7S0T7</accession>
<keyword evidence="4" id="KW-1185">Reference proteome</keyword>
<evidence type="ECO:0008006" key="5">
    <source>
        <dbReference type="Google" id="ProtNLM"/>
    </source>
</evidence>
<feature type="region of interest" description="Disordered" evidence="1">
    <location>
        <begin position="263"/>
        <end position="353"/>
    </location>
</feature>
<dbReference type="EMBL" id="CCFA01003751">
    <property type="protein sequence ID" value="CDS01298.1"/>
    <property type="molecule type" value="Genomic_DNA"/>
</dbReference>
<feature type="region of interest" description="Disordered" evidence="1">
    <location>
        <begin position="1"/>
        <end position="23"/>
    </location>
</feature>
<feature type="region of interest" description="Disordered" evidence="1">
    <location>
        <begin position="170"/>
        <end position="189"/>
    </location>
</feature>
<evidence type="ECO:0000313" key="3">
    <source>
        <dbReference type="EMBL" id="CDU22931.1"/>
    </source>
</evidence>
<protein>
    <recommendedName>
        <fullName evidence="5">SURP motif domain-containing protein</fullName>
    </recommendedName>
</protein>
<feature type="compositionally biased region" description="Basic and acidic residues" evidence="1">
    <location>
        <begin position="342"/>
        <end position="353"/>
    </location>
</feature>
<dbReference type="STRING" id="49012.A0A0F7S0T7"/>
<evidence type="ECO:0000256" key="1">
    <source>
        <dbReference type="SAM" id="MobiDB-lite"/>
    </source>
</evidence>
<organism evidence="2 4">
    <name type="scientific">Sporisorium scitamineum</name>
    <dbReference type="NCBI Taxonomy" id="49012"/>
    <lineage>
        <taxon>Eukaryota</taxon>
        <taxon>Fungi</taxon>
        <taxon>Dikarya</taxon>
        <taxon>Basidiomycota</taxon>
        <taxon>Ustilaginomycotina</taxon>
        <taxon>Ustilaginomycetes</taxon>
        <taxon>Ustilaginales</taxon>
        <taxon>Ustilaginaceae</taxon>
        <taxon>Sporisorium</taxon>
    </lineage>
</organism>
<dbReference type="EMBL" id="LK056662">
    <property type="protein sequence ID" value="CDU22931.1"/>
    <property type="molecule type" value="Genomic_DNA"/>
</dbReference>
<sequence>MVSRPPFKRRRFHGQTSTDTDHNDVFTTSSTAHIFAAASTYRSTTSSVVLHPRSYEVTLNHDTELKRSLHPSSLCCTEEDSEHYGTRLVTWTSSCGTQKIMTDRYDAVHLLPQLPTKSKITHKSDDTGWSDLDSDTEDLFFMTSDEAATFTHQKAKAALEAQHSARLNQLGPASFSTPPPPPPEEASDMLSEPRFELMQKTAKVVSSSTSASLLELKILANHGGDSRFAFLRKDGGKQQWSRVWEALKTSKGEMSYQDALKLVNNDSSGGEGVKPTSSGGGLVAYDDSDSESESDTQLKPVETEAAEATPPTLTLSPIHPHTFSTPQVTQPLTHLTQKRKRESGEWNDPRSNT</sequence>
<reference evidence="3" key="3">
    <citation type="submission" date="2014-06" db="EMBL/GenBank/DDBJ databases">
        <authorList>
            <person name="Ju J."/>
            <person name="Zhang J."/>
        </authorList>
    </citation>
    <scope>NUCLEOTIDE SEQUENCE</scope>
    <source>
        <strain evidence="3">SscI8</strain>
    </source>
</reference>
<reference evidence="4" key="2">
    <citation type="submission" date="2014-06" db="EMBL/GenBank/DDBJ databases">
        <authorList>
            <person name="Berkman P.J."/>
        </authorList>
    </citation>
    <scope>NUCLEOTIDE SEQUENCE [LARGE SCALE GENOMIC DNA]</scope>
</reference>
<gene>
    <name evidence="2" type="primary">SSCI63130.1</name>
    <name evidence="3" type="ORF">SPSC_01561</name>
</gene>
<proteinExistence type="predicted"/>
<reference evidence="2" key="1">
    <citation type="submission" date="2014-06" db="EMBL/GenBank/DDBJ databases">
        <authorList>
            <person name="Berkman J.Paul."/>
        </authorList>
    </citation>
    <scope>NUCLEOTIDE SEQUENCE [LARGE SCALE GENOMIC DNA]</scope>
</reference>
<feature type="compositionally biased region" description="Polar residues" evidence="1">
    <location>
        <begin position="322"/>
        <end position="335"/>
    </location>
</feature>
<dbReference type="AlphaFoldDB" id="A0A0F7S0T7"/>